<dbReference type="PANTHER" id="PTHR33293:SF1">
    <property type="entry name" value="INSERTION ELEMENT IS1 1 PROTEIN INSB-RELATED"/>
    <property type="match status" value="1"/>
</dbReference>
<dbReference type="PANTHER" id="PTHR33293">
    <property type="entry name" value="INSERTION ELEMENT IS1 1 PROTEIN INSB-RELATED"/>
    <property type="match status" value="1"/>
</dbReference>
<dbReference type="AlphaFoldDB" id="A0A327KWY9"/>
<evidence type="ECO:0000313" key="1">
    <source>
        <dbReference type="EMBL" id="RAI43329.1"/>
    </source>
</evidence>
<proteinExistence type="predicted"/>
<dbReference type="InterPro" id="IPR051354">
    <property type="entry name" value="Transposase_27_IS1"/>
</dbReference>
<protein>
    <submittedName>
        <fullName evidence="1">IS1 family transposase</fullName>
    </submittedName>
</protein>
<evidence type="ECO:0000313" key="2">
    <source>
        <dbReference type="Proteomes" id="UP000249130"/>
    </source>
</evidence>
<gene>
    <name evidence="1" type="ORF">CH341_14890</name>
</gene>
<comment type="caution">
    <text evidence="1">The sequence shown here is derived from an EMBL/GenBank/DDBJ whole genome shotgun (WGS) entry which is preliminary data.</text>
</comment>
<dbReference type="Proteomes" id="UP000249130">
    <property type="component" value="Unassembled WGS sequence"/>
</dbReference>
<name>A0A327KWY9_9BRAD</name>
<keyword evidence="2" id="KW-1185">Reference proteome</keyword>
<dbReference type="OrthoDB" id="7197613at2"/>
<reference evidence="1 2" key="1">
    <citation type="submission" date="2017-07" db="EMBL/GenBank/DDBJ databases">
        <title>Draft Genome Sequences of Select Purple Nonsulfur Bacteria.</title>
        <authorList>
            <person name="Lasarre B."/>
            <person name="Mckinlay J.B."/>
        </authorList>
    </citation>
    <scope>NUCLEOTIDE SEQUENCE [LARGE SCALE GENOMIC DNA]</scope>
    <source>
        <strain evidence="1 2">DSM 5909</strain>
    </source>
</reference>
<organism evidence="1 2">
    <name type="scientific">Rhodoplanes roseus</name>
    <dbReference type="NCBI Taxonomy" id="29409"/>
    <lineage>
        <taxon>Bacteria</taxon>
        <taxon>Pseudomonadati</taxon>
        <taxon>Pseudomonadota</taxon>
        <taxon>Alphaproteobacteria</taxon>
        <taxon>Hyphomicrobiales</taxon>
        <taxon>Nitrobacteraceae</taxon>
        <taxon>Rhodoplanes</taxon>
    </lineage>
</organism>
<sequence>MTPMNKLDREQRARILHLLCEGSSIRAVTRLTGASKNTVTKLLVDAGTACAAYQDRVLRNLPCKRVQVDEIWSFIYAKQANVATAKAAGPDSGDVWTWTALCADTKLMVSFFIGDRTGTSARIFLDDLKERLAGRIQLTSDGHRAYVEAVDEVFGRDVDYGILQKIYGTTIESERRYSPAKCIGAEKELVKGCPDPAHVSTSYVERSNLTIRMHTRRFTRLTNAFSKKIENHACAVALHCMYYNFVRIHKTLKVTPAMAANVTNRLWEIGDVVDVLEAWEAKK</sequence>
<accession>A0A327KWY9</accession>
<dbReference type="EMBL" id="NPEX01000094">
    <property type="protein sequence ID" value="RAI43329.1"/>
    <property type="molecule type" value="Genomic_DNA"/>
</dbReference>